<keyword evidence="3 5" id="KW-0413">Isomerase</keyword>
<dbReference type="HAMAP" id="MF_00171">
    <property type="entry name" value="TruA"/>
    <property type="match status" value="1"/>
</dbReference>
<keyword evidence="2" id="KW-0819">tRNA processing</keyword>
<dbReference type="Pfam" id="PF01416">
    <property type="entry name" value="PseudoU_synth_1"/>
    <property type="match status" value="2"/>
</dbReference>
<evidence type="ECO:0000256" key="2">
    <source>
        <dbReference type="ARBA" id="ARBA00022694"/>
    </source>
</evidence>
<dbReference type="GO" id="GO:0003723">
    <property type="term" value="F:RNA binding"/>
    <property type="evidence" value="ECO:0007669"/>
    <property type="project" value="InterPro"/>
</dbReference>
<dbReference type="SUPFAM" id="SSF55120">
    <property type="entry name" value="Pseudouridine synthase"/>
    <property type="match status" value="1"/>
</dbReference>
<accession>A0A3B1CRE6</accession>
<dbReference type="PIRSF" id="PIRSF001430">
    <property type="entry name" value="tRNA_psdUrid_synth"/>
    <property type="match status" value="1"/>
</dbReference>
<protein>
    <submittedName>
        <fullName evidence="5">tRNA pseudouridine(38-40) synthase</fullName>
        <ecNumber evidence="5">5.4.99.12</ecNumber>
    </submittedName>
</protein>
<dbReference type="PANTHER" id="PTHR11142">
    <property type="entry name" value="PSEUDOURIDYLATE SYNTHASE"/>
    <property type="match status" value="1"/>
</dbReference>
<evidence type="ECO:0000259" key="4">
    <source>
        <dbReference type="Pfam" id="PF01416"/>
    </source>
</evidence>
<feature type="domain" description="Pseudouridine synthase I TruA alpha/beta" evidence="4">
    <location>
        <begin position="139"/>
        <end position="239"/>
    </location>
</feature>
<evidence type="ECO:0000256" key="3">
    <source>
        <dbReference type="ARBA" id="ARBA00023235"/>
    </source>
</evidence>
<dbReference type="CDD" id="cd02570">
    <property type="entry name" value="PseudoU_synth_EcTruA"/>
    <property type="match status" value="1"/>
</dbReference>
<dbReference type="EC" id="5.4.99.12" evidence="5"/>
<name>A0A3B1CRE6_9ZZZZ</name>
<sequence length="239" mass="26121">MVLEYVGANYAGWQYQINALSIQEVVETALGKMLAMESRVTASGRTDAGVHAIYQPASVDVNTRMTDAEILKGLNSLLPKDIVVKELETAPPGFSVIRSAKEKTYRYTILNSPIRSAMDHGRVWWIINPLDLEAMTEGAKALLGEHDFTSFRSASCTAGNPVRSLKRLEIKAEGAKLYLEFTANGFLKQMVRNLVGTLVFVGLGKIKAVGVAEILEAKDRRMAGPCAPPEGLCLMDVVY</sequence>
<comment type="similarity">
    <text evidence="1">Belongs to the tRNA pseudouridine synthase TruA family.</text>
</comment>
<dbReference type="Gene3D" id="3.30.70.580">
    <property type="entry name" value="Pseudouridine synthase I, catalytic domain, N-terminal subdomain"/>
    <property type="match status" value="1"/>
</dbReference>
<dbReference type="EMBL" id="UOGE01000067">
    <property type="protein sequence ID" value="VAX21575.1"/>
    <property type="molecule type" value="Genomic_DNA"/>
</dbReference>
<organism evidence="5">
    <name type="scientific">hydrothermal vent metagenome</name>
    <dbReference type="NCBI Taxonomy" id="652676"/>
    <lineage>
        <taxon>unclassified sequences</taxon>
        <taxon>metagenomes</taxon>
        <taxon>ecological metagenomes</taxon>
    </lineage>
</organism>
<dbReference type="Gene3D" id="3.30.70.660">
    <property type="entry name" value="Pseudouridine synthase I, catalytic domain, C-terminal subdomain"/>
    <property type="match status" value="1"/>
</dbReference>
<dbReference type="GO" id="GO:0160147">
    <property type="term" value="F:tRNA pseudouridine(38-40) synthase activity"/>
    <property type="evidence" value="ECO:0007669"/>
    <property type="project" value="UniProtKB-EC"/>
</dbReference>
<dbReference type="InterPro" id="IPR020103">
    <property type="entry name" value="PsdUridine_synth_cat_dom_sf"/>
</dbReference>
<reference evidence="5" key="1">
    <citation type="submission" date="2018-06" db="EMBL/GenBank/DDBJ databases">
        <authorList>
            <person name="Zhirakovskaya E."/>
        </authorList>
    </citation>
    <scope>NUCLEOTIDE SEQUENCE</scope>
</reference>
<dbReference type="InterPro" id="IPR001406">
    <property type="entry name" value="PsdUridine_synth_TruA"/>
</dbReference>
<dbReference type="PANTHER" id="PTHR11142:SF0">
    <property type="entry name" value="TRNA PSEUDOURIDINE SYNTHASE-LIKE 1"/>
    <property type="match status" value="1"/>
</dbReference>
<proteinExistence type="inferred from homology"/>
<feature type="domain" description="Pseudouridine synthase I TruA alpha/beta" evidence="4">
    <location>
        <begin position="4"/>
        <end position="91"/>
    </location>
</feature>
<dbReference type="AlphaFoldDB" id="A0A3B1CRE6"/>
<evidence type="ECO:0000256" key="1">
    <source>
        <dbReference type="ARBA" id="ARBA00009375"/>
    </source>
</evidence>
<dbReference type="GO" id="GO:0031119">
    <property type="term" value="P:tRNA pseudouridine synthesis"/>
    <property type="evidence" value="ECO:0007669"/>
    <property type="project" value="TreeGrafter"/>
</dbReference>
<gene>
    <name evidence="5" type="ORF">MNBD_NITROSPINAE02-876</name>
</gene>
<dbReference type="NCBIfam" id="TIGR00071">
    <property type="entry name" value="hisT_truA"/>
    <property type="match status" value="1"/>
</dbReference>
<dbReference type="InterPro" id="IPR020094">
    <property type="entry name" value="TruA/RsuA/RluB/E/F_N"/>
</dbReference>
<dbReference type="InterPro" id="IPR020097">
    <property type="entry name" value="PsdUridine_synth_TruA_a/b_dom"/>
</dbReference>
<evidence type="ECO:0000313" key="5">
    <source>
        <dbReference type="EMBL" id="VAX21575.1"/>
    </source>
</evidence>
<dbReference type="InterPro" id="IPR020095">
    <property type="entry name" value="PsdUridine_synth_TruA_C"/>
</dbReference>